<organism evidence="1">
    <name type="scientific">Trypanosoma vivax (strain Y486)</name>
    <dbReference type="NCBI Taxonomy" id="1055687"/>
    <lineage>
        <taxon>Eukaryota</taxon>
        <taxon>Discoba</taxon>
        <taxon>Euglenozoa</taxon>
        <taxon>Kinetoplastea</taxon>
        <taxon>Metakinetoplastina</taxon>
        <taxon>Trypanosomatida</taxon>
        <taxon>Trypanosomatidae</taxon>
        <taxon>Trypanosoma</taxon>
        <taxon>Duttonella</taxon>
    </lineage>
</organism>
<reference evidence="1" key="1">
    <citation type="journal article" date="2012" name="Proc. Natl. Acad. Sci. U.S.A.">
        <title>Antigenic diversity is generated by distinct evolutionary mechanisms in African trypanosome species.</title>
        <authorList>
            <person name="Jackson A.P."/>
            <person name="Berry A."/>
            <person name="Aslett M."/>
            <person name="Allison H.C."/>
            <person name="Burton P."/>
            <person name="Vavrova-Anderson J."/>
            <person name="Brown R."/>
            <person name="Browne H."/>
            <person name="Corton N."/>
            <person name="Hauser H."/>
            <person name="Gamble J."/>
            <person name="Gilderthorp R."/>
            <person name="Marcello L."/>
            <person name="McQuillan J."/>
            <person name="Otto T.D."/>
            <person name="Quail M.A."/>
            <person name="Sanders M.J."/>
            <person name="van Tonder A."/>
            <person name="Ginger M.L."/>
            <person name="Field M.C."/>
            <person name="Barry J.D."/>
            <person name="Hertz-Fowler C."/>
            <person name="Berriman M."/>
        </authorList>
    </citation>
    <scope>NUCLEOTIDE SEQUENCE</scope>
    <source>
        <strain evidence="1">Y486</strain>
    </source>
</reference>
<dbReference type="EMBL" id="HE573023">
    <property type="protein sequence ID" value="CCC48780.1"/>
    <property type="molecule type" value="Genomic_DNA"/>
</dbReference>
<dbReference type="VEuPathDB" id="TriTrypDB:TvY486_0701184"/>
<protein>
    <submittedName>
        <fullName evidence="1">Uncharacterized protein</fullName>
    </submittedName>
</protein>
<proteinExistence type="predicted"/>
<name>G0TXT8_TRYVY</name>
<sequence>MFAALGLERLPSRIRKGSAPVAFALRSDSHNKTACWVNCTVTSKLDFVFYRAADEDSSKRIPGACEKKNAPNFFRLSCDNASQVGVSSVDPSQIQSYSFSEATNVDPHGTTHAHSVARNLPTMAVLLRDLNEVKLVVACPAVHKIGKETVIRYHATVLIVPEGMRHVVVSYEGDAVFLVGQHLPDDNSGAACFALLVEDGKLQTPLLPSPLIAPSPAPSSGESRTGMQYRICAVRARRPLCQATPQPSNVVSSELILLTDNAVASVFHVSLPAKKAPSSECIWAVHLLSRYPTDRRLHDSLSVVGRWKTTSCFIESLNVTQKKACTPLPDDEYTSLLRYFTSGPVIICTSPNGAVMCVVPSGSPKAYLVGLGVSVNDSMTTNSTLGVPIPSALTVCDAMWVSSPLSGFLLLGSMGEHGDTSLHFLPLTGQPPQRLHIEQHHIFPVKQEGGLFSFFSLRLAVDVFGLPQLCLSIHYQSNVRHVNKKKTPTTAPPSDRELHTCFAVLPTLSHLMASIDDASLVSNLVRFSGFASFAEYPPSDQDPEENVALPDAGVSDVSNAGAQDQIRVHMPFPKSSCGNEQLNLELLLESHLDTWLRVVMPTSPFLLTGVLYEILLWFTRNAQHGRFLGSIPANDPSAVLASVFQGVVEVLKALSVTSSTVVLRRYFAEVFAMVTILRRALALAGQYGAVSTCFSAAAHFAQLSGDTVLSANNASPGVLRTCCPEWRLLAGVLFDEAFVHVNACPWLASALLSHCSGPVQQMFAAGKVLTAFEKRRNGTTTTPLLTLDACGQIIRPLDEVLSLSGVGASVLSTLSGLDVSWAARRLFFSEGIDAAEKFLKQLACSGQQHNFEMSAICAEYEALRKRLEAVTCQV</sequence>
<gene>
    <name evidence="1" type="ORF">TVY486_0701184</name>
</gene>
<dbReference type="AlphaFoldDB" id="G0TXT8"/>
<evidence type="ECO:0000313" key="1">
    <source>
        <dbReference type="EMBL" id="CCC48780.1"/>
    </source>
</evidence>
<accession>G0TXT8</accession>